<evidence type="ECO:0000256" key="14">
    <source>
        <dbReference type="ARBA" id="ARBA00023268"/>
    </source>
</evidence>
<dbReference type="Pfam" id="PF01288">
    <property type="entry name" value="HPPK"/>
    <property type="match status" value="2"/>
</dbReference>
<dbReference type="EMBL" id="LN714482">
    <property type="protein sequence ID" value="CEL66918.1"/>
    <property type="molecule type" value="Genomic_DNA"/>
</dbReference>
<evidence type="ECO:0000256" key="15">
    <source>
        <dbReference type="SAM" id="MobiDB-lite"/>
    </source>
</evidence>
<comment type="similarity">
    <text evidence="6">In the C-terminal section; belongs to the DHPS family.</text>
</comment>
<dbReference type="GO" id="GO:0046656">
    <property type="term" value="P:folic acid biosynthetic process"/>
    <property type="evidence" value="ECO:0007669"/>
    <property type="project" value="UniProtKB-KW"/>
</dbReference>
<feature type="region of interest" description="Disordered" evidence="15">
    <location>
        <begin position="218"/>
        <end position="250"/>
    </location>
</feature>
<dbReference type="PANTHER" id="PTHR20941">
    <property type="entry name" value="FOLATE SYNTHESIS PROTEINS"/>
    <property type="match status" value="1"/>
</dbReference>
<evidence type="ECO:0000256" key="13">
    <source>
        <dbReference type="ARBA" id="ARBA00022909"/>
    </source>
</evidence>
<dbReference type="PROSITE" id="PS00794">
    <property type="entry name" value="HPPK"/>
    <property type="match status" value="1"/>
</dbReference>
<evidence type="ECO:0000256" key="4">
    <source>
        <dbReference type="ARBA" id="ARBA00004763"/>
    </source>
</evidence>
<evidence type="ECO:0000256" key="5">
    <source>
        <dbReference type="ARBA" id="ARBA00005051"/>
    </source>
</evidence>
<reference evidence="17" key="1">
    <citation type="journal article" date="2015" name="PLoS ONE">
        <title>Comprehensive Evaluation of Toxoplasma gondii VEG and Neospora caninum LIV Genomes with Tachyzoite Stage Transcriptome and Proteome Defines Novel Transcript Features.</title>
        <authorList>
            <person name="Ramaprasad A."/>
            <person name="Mourier T."/>
            <person name="Naeem R."/>
            <person name="Malas T.B."/>
            <person name="Moussa E."/>
            <person name="Panigrahi A."/>
            <person name="Vermont S.J."/>
            <person name="Otto T.D."/>
            <person name="Wastling J."/>
            <person name="Pain A."/>
        </authorList>
    </citation>
    <scope>NUCLEOTIDE SEQUENCE</scope>
    <source>
        <strain evidence="17">Liverpool</strain>
    </source>
</reference>
<protein>
    <submittedName>
        <fullName evidence="17">Dihydropteroate synthase, related</fullName>
    </submittedName>
</protein>
<dbReference type="InterPro" id="IPR011005">
    <property type="entry name" value="Dihydropteroate_synth-like_sf"/>
</dbReference>
<dbReference type="Gene3D" id="3.20.20.20">
    <property type="entry name" value="Dihydropteroate synthase-like"/>
    <property type="match status" value="1"/>
</dbReference>
<keyword evidence="8" id="KW-0479">Metal-binding</keyword>
<keyword evidence="12" id="KW-0460">Magnesium</keyword>
<dbReference type="CDD" id="cd00483">
    <property type="entry name" value="HPPK"/>
    <property type="match status" value="1"/>
</dbReference>
<proteinExistence type="inferred from homology"/>
<dbReference type="PROSITE" id="PS00793">
    <property type="entry name" value="DHPS_2"/>
    <property type="match status" value="1"/>
</dbReference>
<dbReference type="UniPathway" id="UPA00077">
    <property type="reaction ID" value="UER00155"/>
</dbReference>
<comment type="catalytic activity">
    <reaction evidence="2">
        <text>6-hydroxymethyl-7,8-dihydropterin + ATP = (7,8-dihydropterin-6-yl)methyl diphosphate + AMP + H(+)</text>
        <dbReference type="Rhea" id="RHEA:11412"/>
        <dbReference type="ChEBI" id="CHEBI:15378"/>
        <dbReference type="ChEBI" id="CHEBI:30616"/>
        <dbReference type="ChEBI" id="CHEBI:44841"/>
        <dbReference type="ChEBI" id="CHEBI:72950"/>
        <dbReference type="ChEBI" id="CHEBI:456215"/>
        <dbReference type="EC" id="2.7.6.3"/>
    </reaction>
</comment>
<evidence type="ECO:0000256" key="2">
    <source>
        <dbReference type="ARBA" id="ARBA00000198"/>
    </source>
</evidence>
<comment type="cofactor">
    <cofactor evidence="3">
        <name>Mg(2+)</name>
        <dbReference type="ChEBI" id="CHEBI:18420"/>
    </cofactor>
</comment>
<keyword evidence="9" id="KW-0547">Nucleotide-binding</keyword>
<keyword evidence="13" id="KW-0289">Folate biosynthesis</keyword>
<comment type="pathway">
    <text evidence="4">Cofactor biosynthesis; tetrahydrofolate biosynthesis; 7,8-dihydrofolate from 2-amino-4-hydroxy-6-hydroxymethyl-7,8-dihydropteridine diphosphate and 4-aminobenzoate: step 1/2.</text>
</comment>
<dbReference type="GO" id="GO:0003848">
    <property type="term" value="F:2-amino-4-hydroxy-6-hydroxymethyldihydropteridine diphosphokinase activity"/>
    <property type="evidence" value="ECO:0007669"/>
    <property type="project" value="UniProtKB-EC"/>
</dbReference>
<accession>A0A0F7UAS4</accession>
<dbReference type="GO" id="GO:0016301">
    <property type="term" value="F:kinase activity"/>
    <property type="evidence" value="ECO:0007669"/>
    <property type="project" value="UniProtKB-KW"/>
</dbReference>
<feature type="region of interest" description="Disordered" evidence="15">
    <location>
        <begin position="71"/>
        <end position="92"/>
    </location>
</feature>
<sequence>MLLDARVAVVVSPCSPPRNFGFPAAVSWRSSAASPCLWRLPFLLKRAAVSFLPGRGLHFSTVPGRTHKSCSRQTALPTCRGPPSVRQKSRVSPHLAGIPRGKMANAQFLKMMDDDLGTEHATAYIALGSNLHGEARLGIIEETISEMRRCLGPILGISCLYETIPAFDVCPKGVVHDLFHPFYLNAVLKLRTHITDPWNVLEILKDLEAKGGRALPAPEEVESLLNGPTSSEPAKEETEQGGAAVPQNGGSKEALQKKYVRGAPRLLDLDLIFFDKEGKSCVIHPDAVRPADKKWPLTLPHPRMVTRNFVLFPLCDIDPEYVHPVEGVAVKELLRINLERRRIRLLNAAEEAKTHATQTHTGIAENPNGADLCAKGKPPRASLQFVHGYTIDGSLAIPRRCFAATTEQLWTLGGDAGVVDTLRYIEDVKRHADEKIKAGGDDGLTEAQRRQLLRVHRLEENLRQEHPLKVMGILNVSPDSFSDQFSASVDEAVAAAETMVEDGADVVDVGGEATNPFREAGGVPLAVERARVLPVVKKIAEQLKNRVIISVDTMKAEIAREAVAAGAAWVNDQTGESRTRADGDPLASVVDNSTAIVLMHKRGTPDTFDSYQKYEDVVGEVGSWLANMSEALQRCGVGRWRILVDPGLGIAKNPEQSFELVRAVKRIKQMLPTGIPMLLGFSRKRFIGWAVGETSLTARPTPDAVERRRWGGAAIVAWCAANADAVAVIRTHDVKDACTVRDVAEKIHGVNSPTGWLDKQPDMSSLYSFWN</sequence>
<evidence type="ECO:0000256" key="10">
    <source>
        <dbReference type="ARBA" id="ARBA00022777"/>
    </source>
</evidence>
<evidence type="ECO:0000256" key="1">
    <source>
        <dbReference type="ARBA" id="ARBA00000012"/>
    </source>
</evidence>
<dbReference type="InterPro" id="IPR006390">
    <property type="entry name" value="DHP_synth_dom"/>
</dbReference>
<dbReference type="CDD" id="cd00739">
    <property type="entry name" value="DHPS"/>
    <property type="match status" value="1"/>
</dbReference>
<dbReference type="InterPro" id="IPR000550">
    <property type="entry name" value="Hppk"/>
</dbReference>
<dbReference type="SUPFAM" id="SSF55083">
    <property type="entry name" value="6-hydroxymethyl-7,8-dihydropterin pyrophosphokinase, HPPK"/>
    <property type="match status" value="2"/>
</dbReference>
<dbReference type="NCBIfam" id="TIGR01496">
    <property type="entry name" value="DHPS"/>
    <property type="match status" value="1"/>
</dbReference>
<evidence type="ECO:0000256" key="3">
    <source>
        <dbReference type="ARBA" id="ARBA00001946"/>
    </source>
</evidence>
<name>A0A0F7UAS4_NEOCL</name>
<dbReference type="GO" id="GO:0004156">
    <property type="term" value="F:dihydropteroate synthase activity"/>
    <property type="evidence" value="ECO:0007669"/>
    <property type="project" value="UniProtKB-EC"/>
</dbReference>
<dbReference type="InterPro" id="IPR045031">
    <property type="entry name" value="DHP_synth-like"/>
</dbReference>
<comment type="catalytic activity">
    <reaction evidence="1">
        <text>(7,8-dihydropterin-6-yl)methyl diphosphate + 4-aminobenzoate = 7,8-dihydropteroate + diphosphate</text>
        <dbReference type="Rhea" id="RHEA:19949"/>
        <dbReference type="ChEBI" id="CHEBI:17836"/>
        <dbReference type="ChEBI" id="CHEBI:17839"/>
        <dbReference type="ChEBI" id="CHEBI:33019"/>
        <dbReference type="ChEBI" id="CHEBI:72950"/>
        <dbReference type="EC" id="2.5.1.15"/>
    </reaction>
</comment>
<dbReference type="AlphaFoldDB" id="A0A0F7UAS4"/>
<dbReference type="Gene3D" id="3.30.70.560">
    <property type="entry name" value="7,8-Dihydro-6-hydroxymethylpterin-pyrophosphokinase HPPK"/>
    <property type="match status" value="1"/>
</dbReference>
<evidence type="ECO:0000259" key="16">
    <source>
        <dbReference type="PROSITE" id="PS50972"/>
    </source>
</evidence>
<keyword evidence="11" id="KW-0067">ATP-binding</keyword>
<evidence type="ECO:0000256" key="12">
    <source>
        <dbReference type="ARBA" id="ARBA00022842"/>
    </source>
</evidence>
<evidence type="ECO:0000256" key="6">
    <source>
        <dbReference type="ARBA" id="ARBA00009951"/>
    </source>
</evidence>
<dbReference type="Pfam" id="PF00809">
    <property type="entry name" value="Pterin_bind"/>
    <property type="match status" value="1"/>
</dbReference>
<gene>
    <name evidence="17" type="ORF">BN1204_027230</name>
</gene>
<evidence type="ECO:0000256" key="7">
    <source>
        <dbReference type="ARBA" id="ARBA00022679"/>
    </source>
</evidence>
<dbReference type="SUPFAM" id="SSF51717">
    <property type="entry name" value="Dihydropteroate synthetase-like"/>
    <property type="match status" value="1"/>
</dbReference>
<dbReference type="GO" id="GO:0046872">
    <property type="term" value="F:metal ion binding"/>
    <property type="evidence" value="ECO:0007669"/>
    <property type="project" value="UniProtKB-KW"/>
</dbReference>
<dbReference type="GO" id="GO:0005740">
    <property type="term" value="C:mitochondrial envelope"/>
    <property type="evidence" value="ECO:0007669"/>
    <property type="project" value="TreeGrafter"/>
</dbReference>
<keyword evidence="7" id="KW-0808">Transferase</keyword>
<dbReference type="PROSITE" id="PS50972">
    <property type="entry name" value="PTERIN_BINDING"/>
    <property type="match status" value="1"/>
</dbReference>
<dbReference type="GO" id="GO:0046654">
    <property type="term" value="P:tetrahydrofolate biosynthetic process"/>
    <property type="evidence" value="ECO:0007669"/>
    <property type="project" value="UniProtKB-UniPathway"/>
</dbReference>
<evidence type="ECO:0000256" key="8">
    <source>
        <dbReference type="ARBA" id="ARBA00022723"/>
    </source>
</evidence>
<feature type="domain" description="Pterin-binding" evidence="16">
    <location>
        <begin position="468"/>
        <end position="745"/>
    </location>
</feature>
<comment type="pathway">
    <text evidence="5">Cofactor biosynthesis; tetrahydrofolate biosynthesis; 2-amino-4-hydroxy-6-hydroxymethyl-7,8-dihydropteridine diphosphate from 7,8-dihydroneopterin triphosphate: step 4/4.</text>
</comment>
<dbReference type="GO" id="GO:0005524">
    <property type="term" value="F:ATP binding"/>
    <property type="evidence" value="ECO:0007669"/>
    <property type="project" value="UniProtKB-KW"/>
</dbReference>
<dbReference type="InterPro" id="IPR000489">
    <property type="entry name" value="Pterin-binding_dom"/>
</dbReference>
<evidence type="ECO:0000256" key="9">
    <source>
        <dbReference type="ARBA" id="ARBA00022741"/>
    </source>
</evidence>
<keyword evidence="14" id="KW-0511">Multifunctional enzyme</keyword>
<organism evidence="17">
    <name type="scientific">Neospora caninum (strain Liverpool)</name>
    <dbReference type="NCBI Taxonomy" id="572307"/>
    <lineage>
        <taxon>Eukaryota</taxon>
        <taxon>Sar</taxon>
        <taxon>Alveolata</taxon>
        <taxon>Apicomplexa</taxon>
        <taxon>Conoidasida</taxon>
        <taxon>Coccidia</taxon>
        <taxon>Eucoccidiorida</taxon>
        <taxon>Eimeriorina</taxon>
        <taxon>Sarcocystidae</taxon>
        <taxon>Neospora</taxon>
    </lineage>
</organism>
<evidence type="ECO:0000313" key="17">
    <source>
        <dbReference type="EMBL" id="CEL66918.1"/>
    </source>
</evidence>
<dbReference type="InterPro" id="IPR035907">
    <property type="entry name" value="Hppk_sf"/>
</dbReference>
<evidence type="ECO:0000256" key="11">
    <source>
        <dbReference type="ARBA" id="ARBA00022840"/>
    </source>
</evidence>
<dbReference type="PANTHER" id="PTHR20941:SF1">
    <property type="entry name" value="FOLIC ACID SYNTHESIS PROTEIN FOL1"/>
    <property type="match status" value="1"/>
</dbReference>
<keyword evidence="10" id="KW-0418">Kinase</keyword>